<dbReference type="InterPro" id="IPR001701">
    <property type="entry name" value="Glyco_hydro_9"/>
</dbReference>
<gene>
    <name evidence="11" type="ORF">CR513_43055</name>
</gene>
<comment type="caution">
    <text evidence="11">The sequence shown here is derived from an EMBL/GenBank/DDBJ whole genome shotgun (WGS) entry which is preliminary data.</text>
</comment>
<organism evidence="11 12">
    <name type="scientific">Mucuna pruriens</name>
    <name type="common">Velvet bean</name>
    <name type="synonym">Dolichos pruriens</name>
    <dbReference type="NCBI Taxonomy" id="157652"/>
    <lineage>
        <taxon>Eukaryota</taxon>
        <taxon>Viridiplantae</taxon>
        <taxon>Streptophyta</taxon>
        <taxon>Embryophyta</taxon>
        <taxon>Tracheophyta</taxon>
        <taxon>Spermatophyta</taxon>
        <taxon>Magnoliopsida</taxon>
        <taxon>eudicotyledons</taxon>
        <taxon>Gunneridae</taxon>
        <taxon>Pentapetalae</taxon>
        <taxon>rosids</taxon>
        <taxon>fabids</taxon>
        <taxon>Fabales</taxon>
        <taxon>Fabaceae</taxon>
        <taxon>Papilionoideae</taxon>
        <taxon>50 kb inversion clade</taxon>
        <taxon>NPAAA clade</taxon>
        <taxon>indigoferoid/millettioid clade</taxon>
        <taxon>Phaseoleae</taxon>
        <taxon>Mucuna</taxon>
    </lineage>
</organism>
<dbReference type="InterPro" id="IPR008928">
    <property type="entry name" value="6-hairpin_glycosidase_sf"/>
</dbReference>
<keyword evidence="7" id="KW-0326">Glycosidase</keyword>
<evidence type="ECO:0000256" key="8">
    <source>
        <dbReference type="ARBA" id="ARBA00023326"/>
    </source>
</evidence>
<dbReference type="OrthoDB" id="1422467at2759"/>
<keyword evidence="5" id="KW-0136">Cellulose degradation</keyword>
<accession>A0A371FF32</accession>
<dbReference type="GO" id="GO:0030245">
    <property type="term" value="P:cellulose catabolic process"/>
    <property type="evidence" value="ECO:0007669"/>
    <property type="project" value="UniProtKB-KW"/>
</dbReference>
<dbReference type="STRING" id="157652.A0A371FF32"/>
<evidence type="ECO:0000256" key="9">
    <source>
        <dbReference type="SAM" id="SignalP"/>
    </source>
</evidence>
<feature type="signal peptide" evidence="9">
    <location>
        <begin position="1"/>
        <end position="23"/>
    </location>
</feature>
<dbReference type="GO" id="GO:0008810">
    <property type="term" value="F:cellulase activity"/>
    <property type="evidence" value="ECO:0007669"/>
    <property type="project" value="UniProtKB-EC"/>
</dbReference>
<protein>
    <recommendedName>
        <fullName evidence="3">cellulase</fullName>
        <ecNumber evidence="3">3.2.1.4</ecNumber>
    </recommendedName>
</protein>
<proteinExistence type="inferred from homology"/>
<evidence type="ECO:0000313" key="11">
    <source>
        <dbReference type="EMBL" id="RDX76905.1"/>
    </source>
</evidence>
<reference evidence="11" key="1">
    <citation type="submission" date="2018-05" db="EMBL/GenBank/DDBJ databases">
        <title>Draft genome of Mucuna pruriens seed.</title>
        <authorList>
            <person name="Nnadi N.E."/>
            <person name="Vos R."/>
            <person name="Hasami M.H."/>
            <person name="Devisetty U.K."/>
            <person name="Aguiy J.C."/>
        </authorList>
    </citation>
    <scope>NUCLEOTIDE SEQUENCE [LARGE SCALE GENOMIC DNA]</scope>
    <source>
        <strain evidence="11">JCA_2017</strain>
    </source>
</reference>
<evidence type="ECO:0000256" key="6">
    <source>
        <dbReference type="ARBA" id="ARBA00023277"/>
    </source>
</evidence>
<keyword evidence="9" id="KW-0732">Signal</keyword>
<evidence type="ECO:0000259" key="10">
    <source>
        <dbReference type="Pfam" id="PF00759"/>
    </source>
</evidence>
<feature type="non-terminal residue" evidence="11">
    <location>
        <position position="1"/>
    </location>
</feature>
<evidence type="ECO:0000256" key="4">
    <source>
        <dbReference type="ARBA" id="ARBA00022801"/>
    </source>
</evidence>
<dbReference type="PANTHER" id="PTHR22298">
    <property type="entry name" value="ENDO-1,4-BETA-GLUCANASE"/>
    <property type="match status" value="1"/>
</dbReference>
<keyword evidence="12" id="KW-1185">Reference proteome</keyword>
<evidence type="ECO:0000256" key="3">
    <source>
        <dbReference type="ARBA" id="ARBA00012601"/>
    </source>
</evidence>
<evidence type="ECO:0000313" key="12">
    <source>
        <dbReference type="Proteomes" id="UP000257109"/>
    </source>
</evidence>
<feature type="domain" description="Glycoside hydrolase family 9" evidence="10">
    <location>
        <begin position="38"/>
        <end position="150"/>
    </location>
</feature>
<dbReference type="Pfam" id="PF00759">
    <property type="entry name" value="Glyco_hydro_9"/>
    <property type="match status" value="1"/>
</dbReference>
<dbReference type="InterPro" id="IPR012341">
    <property type="entry name" value="6hp_glycosidase-like_sf"/>
</dbReference>
<comment type="similarity">
    <text evidence="2">Belongs to the glycosyl hydrolase 9 (cellulase E) family.</text>
</comment>
<evidence type="ECO:0000256" key="5">
    <source>
        <dbReference type="ARBA" id="ARBA00023001"/>
    </source>
</evidence>
<dbReference type="Proteomes" id="UP000257109">
    <property type="component" value="Unassembled WGS sequence"/>
</dbReference>
<comment type="catalytic activity">
    <reaction evidence="1">
        <text>Endohydrolysis of (1-&gt;4)-beta-D-glucosidic linkages in cellulose, lichenin and cereal beta-D-glucans.</text>
        <dbReference type="EC" id="3.2.1.4"/>
    </reaction>
</comment>
<evidence type="ECO:0000256" key="7">
    <source>
        <dbReference type="ARBA" id="ARBA00023295"/>
    </source>
</evidence>
<dbReference type="Gene3D" id="1.50.10.10">
    <property type="match status" value="1"/>
</dbReference>
<feature type="chain" id="PRO_5016638590" description="cellulase" evidence="9">
    <location>
        <begin position="24"/>
        <end position="156"/>
    </location>
</feature>
<sequence>MGYNLVFFGVFLWCAMISHNGQAMMDRKLISSSPNYDYADALAKAILFFEGQRSGKLPTTQRVKWRGDSAISDGKLQNVDLSGGYYDAGDNVKFGWPMAFTTSLLSWAAVEYESEISSVNQLGYLQSAIRWGADFILRAHTSPTTLYTQACGRWKR</sequence>
<evidence type="ECO:0000256" key="1">
    <source>
        <dbReference type="ARBA" id="ARBA00000966"/>
    </source>
</evidence>
<dbReference type="SUPFAM" id="SSF48208">
    <property type="entry name" value="Six-hairpin glycosidases"/>
    <property type="match status" value="1"/>
</dbReference>
<dbReference type="AlphaFoldDB" id="A0A371FF32"/>
<keyword evidence="6" id="KW-0119">Carbohydrate metabolism</keyword>
<keyword evidence="8" id="KW-0624">Polysaccharide degradation</keyword>
<keyword evidence="4" id="KW-0378">Hydrolase</keyword>
<dbReference type="EC" id="3.2.1.4" evidence="3"/>
<evidence type="ECO:0000256" key="2">
    <source>
        <dbReference type="ARBA" id="ARBA00007072"/>
    </source>
</evidence>
<name>A0A371FF32_MUCPR</name>
<dbReference type="EMBL" id="QJKJ01009345">
    <property type="protein sequence ID" value="RDX76905.1"/>
    <property type="molecule type" value="Genomic_DNA"/>
</dbReference>